<reference evidence="3" key="1">
    <citation type="submission" date="2017-06" db="EMBL/GenBank/DDBJ databases">
        <authorList>
            <person name="Cremers G."/>
        </authorList>
    </citation>
    <scope>NUCLEOTIDE SEQUENCE [LARGE SCALE GENOMIC DNA]</scope>
</reference>
<name>A0A284VMA5_9EURY</name>
<evidence type="ECO:0000313" key="2">
    <source>
        <dbReference type="EMBL" id="SNQ60337.1"/>
    </source>
</evidence>
<evidence type="ECO:0000256" key="1">
    <source>
        <dbReference type="SAM" id="MobiDB-lite"/>
    </source>
</evidence>
<accession>A0A284VMA5</accession>
<dbReference type="Proteomes" id="UP000218615">
    <property type="component" value="Unassembled WGS sequence"/>
</dbReference>
<proteinExistence type="predicted"/>
<feature type="region of interest" description="Disordered" evidence="1">
    <location>
        <begin position="38"/>
        <end position="105"/>
    </location>
</feature>
<keyword evidence="3" id="KW-1185">Reference proteome</keyword>
<organism evidence="2 3">
    <name type="scientific">Candidatus Methanoperedens nitratireducens</name>
    <dbReference type="NCBI Taxonomy" id="1392998"/>
    <lineage>
        <taxon>Archaea</taxon>
        <taxon>Methanobacteriati</taxon>
        <taxon>Methanobacteriota</taxon>
        <taxon>Stenosarchaea group</taxon>
        <taxon>Methanomicrobia</taxon>
        <taxon>Methanosarcinales</taxon>
        <taxon>ANME-2 cluster</taxon>
        <taxon>Candidatus Methanoperedentaceae</taxon>
        <taxon>Candidatus Methanoperedens</taxon>
    </lineage>
</organism>
<dbReference type="AlphaFoldDB" id="A0A284VMA5"/>
<feature type="compositionally biased region" description="Basic and acidic residues" evidence="1">
    <location>
        <begin position="90"/>
        <end position="105"/>
    </location>
</feature>
<evidence type="ECO:0000313" key="3">
    <source>
        <dbReference type="Proteomes" id="UP000218615"/>
    </source>
</evidence>
<feature type="compositionally biased region" description="Polar residues" evidence="1">
    <location>
        <begin position="42"/>
        <end position="52"/>
    </location>
</feature>
<sequence length="105" mass="11852">MRERKAIFLSTRPNRIKAKVELDIPKDSVIKPSITLCPGVSPNASAGNTSAKKVQKGPRRLCLPYLRQLQSDGNREHPPEFSPVANIAPDKTRQDKKENRDYEKN</sequence>
<dbReference type="EMBL" id="FZMP01000085">
    <property type="protein sequence ID" value="SNQ60337.1"/>
    <property type="molecule type" value="Genomic_DNA"/>
</dbReference>
<gene>
    <name evidence="2" type="ORF">MNV_1750003</name>
</gene>
<protein>
    <submittedName>
        <fullName evidence="2">Uncharacterized protein</fullName>
    </submittedName>
</protein>